<evidence type="ECO:0000256" key="2">
    <source>
        <dbReference type="SAM" id="Phobius"/>
    </source>
</evidence>
<feature type="compositionally biased region" description="Polar residues" evidence="1">
    <location>
        <begin position="229"/>
        <end position="256"/>
    </location>
</feature>
<name>A0A8X6H6W7_TRICU</name>
<dbReference type="AlphaFoldDB" id="A0A8X6H6W7"/>
<evidence type="ECO:0000313" key="3">
    <source>
        <dbReference type="EMBL" id="GFQ68237.1"/>
    </source>
</evidence>
<dbReference type="Proteomes" id="UP000887116">
    <property type="component" value="Unassembled WGS sequence"/>
</dbReference>
<protein>
    <submittedName>
        <fullName evidence="3">Uncharacterized protein</fullName>
    </submittedName>
</protein>
<keyword evidence="4" id="KW-1185">Reference proteome</keyword>
<organism evidence="3 4">
    <name type="scientific">Trichonephila clavata</name>
    <name type="common">Joro spider</name>
    <name type="synonym">Nephila clavata</name>
    <dbReference type="NCBI Taxonomy" id="2740835"/>
    <lineage>
        <taxon>Eukaryota</taxon>
        <taxon>Metazoa</taxon>
        <taxon>Ecdysozoa</taxon>
        <taxon>Arthropoda</taxon>
        <taxon>Chelicerata</taxon>
        <taxon>Arachnida</taxon>
        <taxon>Araneae</taxon>
        <taxon>Araneomorphae</taxon>
        <taxon>Entelegynae</taxon>
        <taxon>Araneoidea</taxon>
        <taxon>Nephilidae</taxon>
        <taxon>Trichonephila</taxon>
    </lineage>
</organism>
<keyword evidence="2" id="KW-1133">Transmembrane helix</keyword>
<keyword evidence="2" id="KW-0812">Transmembrane</keyword>
<accession>A0A8X6H6W7</accession>
<feature type="compositionally biased region" description="Basic and acidic residues" evidence="1">
    <location>
        <begin position="284"/>
        <end position="300"/>
    </location>
</feature>
<comment type="caution">
    <text evidence="3">The sequence shown here is derived from an EMBL/GenBank/DDBJ whole genome shotgun (WGS) entry which is preliminary data.</text>
</comment>
<proteinExistence type="predicted"/>
<evidence type="ECO:0000256" key="1">
    <source>
        <dbReference type="SAM" id="MobiDB-lite"/>
    </source>
</evidence>
<sequence>MDEKKPGKLFLDFAGDAVLMSLQGSNVPDELHKKLERLQVPEHVRAVEESMSNLYIIFRKEFDEILYTNQNLIFDTGRKCTTFILCRCLSICKQPSYLSLIVAGSFLYALVFFWLRRKDCYHILKLCVFSLLAVYRRSFKNMLKSERNYDSLFSFLVELNESVTPKIEADELKEAFTALKDHGKNAHEYIEQCKTAEESIFIFTEFEYQFLKKEFKKQYDEEKDDEASVESSLIENVSEEGNISDFQTEGSDMNKSFDSDADDIPATKSIDSSKKVKKSSSSAKKGEMKRSDNPVEKNTERNSPQQGSSKYFDELEIETSVNIGKKEKRKSAYNPRKGKNKQSEGSKKGKSTKSKSPEQGTSKHFDELEQAKKSAYLRGNPRKTPMYSKRSSKKPEAYPTSESDVDDPEAEVLSAIGSSESDVDDPESIQCSSTDNRDNETEETSENIEEILISEGIDIYSLLSDSENPDCKFCSTRCSTFLNRLNNFDQSEKI</sequence>
<feature type="compositionally biased region" description="Basic and acidic residues" evidence="1">
    <location>
        <begin position="361"/>
        <end position="372"/>
    </location>
</feature>
<dbReference type="EMBL" id="BMAO01020543">
    <property type="protein sequence ID" value="GFQ68237.1"/>
    <property type="molecule type" value="Genomic_DNA"/>
</dbReference>
<feature type="transmembrane region" description="Helical" evidence="2">
    <location>
        <begin position="97"/>
        <end position="115"/>
    </location>
</feature>
<feature type="compositionally biased region" description="Basic residues" evidence="1">
    <location>
        <begin position="326"/>
        <end position="340"/>
    </location>
</feature>
<reference evidence="3" key="1">
    <citation type="submission" date="2020-07" db="EMBL/GenBank/DDBJ databases">
        <title>Multicomponent nature underlies the extraordinary mechanical properties of spider dragline silk.</title>
        <authorList>
            <person name="Kono N."/>
            <person name="Nakamura H."/>
            <person name="Mori M."/>
            <person name="Yoshida Y."/>
            <person name="Ohtoshi R."/>
            <person name="Malay A.D."/>
            <person name="Moran D.A.P."/>
            <person name="Tomita M."/>
            <person name="Numata K."/>
            <person name="Arakawa K."/>
        </authorList>
    </citation>
    <scope>NUCLEOTIDE SEQUENCE</scope>
</reference>
<evidence type="ECO:0000313" key="4">
    <source>
        <dbReference type="Proteomes" id="UP000887116"/>
    </source>
</evidence>
<keyword evidence="2" id="KW-0472">Membrane</keyword>
<gene>
    <name evidence="3" type="ORF">TNCT_67581</name>
</gene>
<feature type="region of interest" description="Disordered" evidence="1">
    <location>
        <begin position="221"/>
        <end position="446"/>
    </location>
</feature>